<comment type="caution">
    <text evidence="2">The sequence shown here is derived from an EMBL/GenBank/DDBJ whole genome shotgun (WGS) entry which is preliminary data.</text>
</comment>
<dbReference type="Proteomes" id="UP000284046">
    <property type="component" value="Unassembled WGS sequence"/>
</dbReference>
<organism evidence="2 3">
    <name type="scientific">Streptococcus anginosus</name>
    <dbReference type="NCBI Taxonomy" id="1328"/>
    <lineage>
        <taxon>Bacteria</taxon>
        <taxon>Bacillati</taxon>
        <taxon>Bacillota</taxon>
        <taxon>Bacilli</taxon>
        <taxon>Lactobacillales</taxon>
        <taxon>Streptococcaceae</taxon>
        <taxon>Streptococcus</taxon>
        <taxon>Streptococcus anginosus group</taxon>
    </lineage>
</organism>
<proteinExistence type="predicted"/>
<accession>A0A412PNV5</accession>
<reference evidence="2 3" key="1">
    <citation type="submission" date="2018-08" db="EMBL/GenBank/DDBJ databases">
        <title>A genome reference for cultivated species of the human gut microbiota.</title>
        <authorList>
            <person name="Zou Y."/>
            <person name="Xue W."/>
            <person name="Luo G."/>
        </authorList>
    </citation>
    <scope>NUCLEOTIDE SEQUENCE [LARGE SCALE GENOMIC DNA]</scope>
    <source>
        <strain evidence="2 3">AF18-38</strain>
    </source>
</reference>
<evidence type="ECO:0000256" key="1">
    <source>
        <dbReference type="SAM" id="Coils"/>
    </source>
</evidence>
<evidence type="ECO:0000313" key="2">
    <source>
        <dbReference type="EMBL" id="RGT61668.1"/>
    </source>
</evidence>
<name>A0A412PNV5_STRAP</name>
<dbReference type="AlphaFoldDB" id="A0A412PNV5"/>
<feature type="coiled-coil region" evidence="1">
    <location>
        <begin position="36"/>
        <end position="63"/>
    </location>
</feature>
<dbReference type="EMBL" id="QRWZ01000003">
    <property type="protein sequence ID" value="RGT61668.1"/>
    <property type="molecule type" value="Genomic_DNA"/>
</dbReference>
<dbReference type="RefSeq" id="WP_118138842.1">
    <property type="nucleotide sequence ID" value="NZ_JAPAHZ010000001.1"/>
</dbReference>
<sequence>MSHIETLRSGIQVAKRDVVDDLKEVIKSYEFYQDEVQRCYHDMEEYEVKIDLLETQKANLIEALSNKTWQDMRQTAFYRRQARKWRAKG</sequence>
<gene>
    <name evidence="2" type="ORF">DWX18_03270</name>
</gene>
<keyword evidence="1" id="KW-0175">Coiled coil</keyword>
<evidence type="ECO:0000313" key="3">
    <source>
        <dbReference type="Proteomes" id="UP000284046"/>
    </source>
</evidence>
<evidence type="ECO:0008006" key="4">
    <source>
        <dbReference type="Google" id="ProtNLM"/>
    </source>
</evidence>
<protein>
    <recommendedName>
        <fullName evidence="4">Phage protein</fullName>
    </recommendedName>
</protein>